<proteinExistence type="predicted"/>
<reference evidence="2" key="1">
    <citation type="submission" date="2022-11" db="EMBL/GenBank/DDBJ databases">
        <title>Centuries of genome instability and evolution in soft-shell clam transmissible cancer (bioRxiv).</title>
        <authorList>
            <person name="Hart S.F.M."/>
            <person name="Yonemitsu M.A."/>
            <person name="Giersch R.M."/>
            <person name="Beal B.F."/>
            <person name="Arriagada G."/>
            <person name="Davis B.W."/>
            <person name="Ostrander E.A."/>
            <person name="Goff S.P."/>
            <person name="Metzger M.J."/>
        </authorList>
    </citation>
    <scope>NUCLEOTIDE SEQUENCE</scope>
    <source>
        <strain evidence="2">MELC-2E11</strain>
        <tissue evidence="2">Siphon/mantle</tissue>
    </source>
</reference>
<organism evidence="2 3">
    <name type="scientific">Mya arenaria</name>
    <name type="common">Soft-shell clam</name>
    <dbReference type="NCBI Taxonomy" id="6604"/>
    <lineage>
        <taxon>Eukaryota</taxon>
        <taxon>Metazoa</taxon>
        <taxon>Spiralia</taxon>
        <taxon>Lophotrochozoa</taxon>
        <taxon>Mollusca</taxon>
        <taxon>Bivalvia</taxon>
        <taxon>Autobranchia</taxon>
        <taxon>Heteroconchia</taxon>
        <taxon>Euheterodonta</taxon>
        <taxon>Imparidentia</taxon>
        <taxon>Neoheterodontei</taxon>
        <taxon>Myida</taxon>
        <taxon>Myoidea</taxon>
        <taxon>Myidae</taxon>
        <taxon>Mya</taxon>
    </lineage>
</organism>
<sequence>MGVTMATYLEKVRAERAWSRTFTAHSTLFTLTNRLLHRLTLTLFLPSSVRVEAWSLSFCGLSVSGFLGLFSGLSVSGFWGPFSGLSVLGFWGLFQGMTVRGWRLLLPTTTHLNSTFKVTGNKEVTCRKQLQKLLAVPTYVSMLVSQGADLVLVGDSRPFRSGRLRCRGLKGEEFSSLLKGDRQATMKDVTLHLQEELIPETHKYKHIRRLMRLSYRLAGAVNEAEAEVVFLQQVELLKCTSETVLLVVPAKNISGHNSTMSSHSKTMVYHKN</sequence>
<dbReference type="EMBL" id="CP111014">
    <property type="protein sequence ID" value="WAR00871.1"/>
    <property type="molecule type" value="Genomic_DNA"/>
</dbReference>
<dbReference type="Proteomes" id="UP001164746">
    <property type="component" value="Chromosome 3"/>
</dbReference>
<gene>
    <name evidence="2" type="ORF">MAR_025243</name>
</gene>
<protein>
    <submittedName>
        <fullName evidence="2">Uncharacterized protein</fullName>
    </submittedName>
</protein>
<keyword evidence="1" id="KW-0812">Transmembrane</keyword>
<keyword evidence="1" id="KW-0472">Membrane</keyword>
<feature type="transmembrane region" description="Helical" evidence="1">
    <location>
        <begin position="78"/>
        <end position="94"/>
    </location>
</feature>
<evidence type="ECO:0000256" key="1">
    <source>
        <dbReference type="SAM" id="Phobius"/>
    </source>
</evidence>
<keyword evidence="3" id="KW-1185">Reference proteome</keyword>
<name>A0ABY7DX35_MYAAR</name>
<keyword evidence="1" id="KW-1133">Transmembrane helix</keyword>
<evidence type="ECO:0000313" key="2">
    <source>
        <dbReference type="EMBL" id="WAR00871.1"/>
    </source>
</evidence>
<accession>A0ABY7DX35</accession>
<evidence type="ECO:0000313" key="3">
    <source>
        <dbReference type="Proteomes" id="UP001164746"/>
    </source>
</evidence>